<evidence type="ECO:0000313" key="2">
    <source>
        <dbReference type="EMBL" id="NWN92948.1"/>
    </source>
</evidence>
<dbReference type="Pfam" id="PF03090">
    <property type="entry name" value="Replicase"/>
    <property type="match status" value="1"/>
</dbReference>
<dbReference type="Pfam" id="PF13384">
    <property type="entry name" value="HTH_23"/>
    <property type="match status" value="1"/>
</dbReference>
<reference evidence="2 3" key="1">
    <citation type="submission" date="2020-03" db="EMBL/GenBank/DDBJ databases">
        <title>Metagenomic, metatranscriptomic, and metabolomic analyses revealed the key microbes and metabolic features during the fermentation of ganjang, Korean traditional soy sauce.</title>
        <authorList>
            <person name="Chun B.H."/>
            <person name="Jeon C.O."/>
        </authorList>
    </citation>
    <scope>NUCLEOTIDE SEQUENCE [LARGE SCALE GENOMIC DNA]</scope>
    <source>
        <strain evidence="2 3">KG14</strain>
    </source>
</reference>
<dbReference type="EMBL" id="JABEVQ010000012">
    <property type="protein sequence ID" value="NWN92948.1"/>
    <property type="molecule type" value="Genomic_DNA"/>
</dbReference>
<protein>
    <submittedName>
        <fullName evidence="2">Plasmid replicase</fullName>
    </submittedName>
</protein>
<keyword evidence="3" id="KW-1185">Reference proteome</keyword>
<dbReference type="CDD" id="cd00093">
    <property type="entry name" value="HTH_XRE"/>
    <property type="match status" value="1"/>
</dbReference>
<comment type="caution">
    <text evidence="2">The sequence shown here is derived from an EMBL/GenBank/DDBJ whole genome shotgun (WGS) entry which is preliminary data.</text>
</comment>
<dbReference type="InterPro" id="IPR004322">
    <property type="entry name" value="Plasmid_replicase_bac"/>
</dbReference>
<proteinExistence type="predicted"/>
<dbReference type="Gene3D" id="1.10.10.60">
    <property type="entry name" value="Homeodomain-like"/>
    <property type="match status" value="1"/>
</dbReference>
<feature type="region of interest" description="Disordered" evidence="1">
    <location>
        <begin position="261"/>
        <end position="280"/>
    </location>
</feature>
<sequence>MAEFAQLELLQSRLPSKPYCADDLASGLMIRPLATATRKKYIQANPPWLRSWLIFDVDRPGAALAWDDAHLPEPFWTSQNPENGHAHLAYGLDAPVLLGHHDRQRPMRYLAAVETAMRAKLEADPGYSGLITKNPMHKAWRTFWHPVGGLYCLDDLSEWLDLPKFINKKDRPELVGIGRNVDTFDHIRHIAYRCVRGWKAQNGRGVFVYYMNHLHDLAQQYTHNEHPTPLDIRECYHIAKSVARWTWAKFDIEASDKRFSERQARRGSKGGQKASAAYEDKRANARLMRASGMSQKAIAEELGVTDRSVRNWLKESGK</sequence>
<dbReference type="InterPro" id="IPR001387">
    <property type="entry name" value="Cro/C1-type_HTH"/>
</dbReference>
<organism evidence="2 3">
    <name type="scientific">Marinobacter adhaerens</name>
    <dbReference type="NCBI Taxonomy" id="1033846"/>
    <lineage>
        <taxon>Bacteria</taxon>
        <taxon>Pseudomonadati</taxon>
        <taxon>Pseudomonadota</taxon>
        <taxon>Gammaproteobacteria</taxon>
        <taxon>Pseudomonadales</taxon>
        <taxon>Marinobacteraceae</taxon>
        <taxon>Marinobacter</taxon>
    </lineage>
</organism>
<name>A0A851I4I4_9GAMM</name>
<gene>
    <name evidence="2" type="ORF">HLV39_15755</name>
</gene>
<dbReference type="AlphaFoldDB" id="A0A851I4I4"/>
<dbReference type="Proteomes" id="UP000536442">
    <property type="component" value="Unassembled WGS sequence"/>
</dbReference>
<dbReference type="Gene3D" id="1.10.340.50">
    <property type="match status" value="1"/>
</dbReference>
<accession>A0A851I4I4</accession>
<evidence type="ECO:0000256" key="1">
    <source>
        <dbReference type="SAM" id="MobiDB-lite"/>
    </source>
</evidence>
<evidence type="ECO:0000313" key="3">
    <source>
        <dbReference type="Proteomes" id="UP000536442"/>
    </source>
</evidence>